<reference evidence="2" key="2">
    <citation type="submission" date="2020-09" db="EMBL/GenBank/DDBJ databases">
        <authorList>
            <person name="Sun Q."/>
            <person name="Zhou Y."/>
        </authorList>
    </citation>
    <scope>NUCLEOTIDE SEQUENCE</scope>
    <source>
        <strain evidence="2">CGMCC 1.15493</strain>
    </source>
</reference>
<dbReference type="Gene3D" id="1.10.10.10">
    <property type="entry name" value="Winged helix-like DNA-binding domain superfamily/Winged helix DNA-binding domain"/>
    <property type="match status" value="1"/>
</dbReference>
<keyword evidence="3" id="KW-1185">Reference proteome</keyword>
<gene>
    <name evidence="2" type="ORF">GCM10011335_31300</name>
</gene>
<comment type="caution">
    <text evidence="2">The sequence shown here is derived from an EMBL/GenBank/DDBJ whole genome shotgun (WGS) entry which is preliminary data.</text>
</comment>
<accession>A0A917DCV1</accession>
<protein>
    <recommendedName>
        <fullName evidence="4">Helix-turn-helix domain-containing protein</fullName>
    </recommendedName>
</protein>
<evidence type="ECO:0000256" key="1">
    <source>
        <dbReference type="SAM" id="MobiDB-lite"/>
    </source>
</evidence>
<evidence type="ECO:0000313" key="2">
    <source>
        <dbReference type="EMBL" id="GGD26015.1"/>
    </source>
</evidence>
<dbReference type="EMBL" id="BMJJ01000007">
    <property type="protein sequence ID" value="GGD26015.1"/>
    <property type="molecule type" value="Genomic_DNA"/>
</dbReference>
<feature type="region of interest" description="Disordered" evidence="1">
    <location>
        <begin position="1"/>
        <end position="23"/>
    </location>
</feature>
<sequence length="220" mass="24504">MGRDTTGELGLRPGKPVGSSPDGFHMSDLDYHDPIRDAADRAERLMSISKAAQLIGRNRGTLQDWIKKGMPVARKGETGSAHMVDLKEVIVWREEQIRREERSRFPESEDTVFGGVKLSPGDLLKLENLKLTRLKVGQAADVLVVRSIPEAAWERAFGILRQSIISLPDRITREMAGFPEDRKLAWRTKAQGYCRDGLKQAAKVVSDAMSTVPIRPEDAS</sequence>
<organism evidence="2 3">
    <name type="scientific">Aureimonas glaciei</name>
    <dbReference type="NCBI Taxonomy" id="1776957"/>
    <lineage>
        <taxon>Bacteria</taxon>
        <taxon>Pseudomonadati</taxon>
        <taxon>Pseudomonadota</taxon>
        <taxon>Alphaproteobacteria</taxon>
        <taxon>Hyphomicrobiales</taxon>
        <taxon>Aurantimonadaceae</taxon>
        <taxon>Aureimonas</taxon>
    </lineage>
</organism>
<name>A0A917DCV1_9HYPH</name>
<evidence type="ECO:0008006" key="4">
    <source>
        <dbReference type="Google" id="ProtNLM"/>
    </source>
</evidence>
<proteinExistence type="predicted"/>
<dbReference type="InterPro" id="IPR009061">
    <property type="entry name" value="DNA-bd_dom_put_sf"/>
</dbReference>
<evidence type="ECO:0000313" key="3">
    <source>
        <dbReference type="Proteomes" id="UP000613160"/>
    </source>
</evidence>
<dbReference type="AlphaFoldDB" id="A0A917DCV1"/>
<reference evidence="2" key="1">
    <citation type="journal article" date="2014" name="Int. J. Syst. Evol. Microbiol.">
        <title>Complete genome sequence of Corynebacterium casei LMG S-19264T (=DSM 44701T), isolated from a smear-ripened cheese.</title>
        <authorList>
            <consortium name="US DOE Joint Genome Institute (JGI-PGF)"/>
            <person name="Walter F."/>
            <person name="Albersmeier A."/>
            <person name="Kalinowski J."/>
            <person name="Ruckert C."/>
        </authorList>
    </citation>
    <scope>NUCLEOTIDE SEQUENCE</scope>
    <source>
        <strain evidence="2">CGMCC 1.15493</strain>
    </source>
</reference>
<dbReference type="Proteomes" id="UP000613160">
    <property type="component" value="Unassembled WGS sequence"/>
</dbReference>
<dbReference type="InterPro" id="IPR036388">
    <property type="entry name" value="WH-like_DNA-bd_sf"/>
</dbReference>
<dbReference type="SUPFAM" id="SSF46955">
    <property type="entry name" value="Putative DNA-binding domain"/>
    <property type="match status" value="1"/>
</dbReference>